<name>A0A3N4L2I2_9PEZI</name>
<dbReference type="EMBL" id="ML119130">
    <property type="protein sequence ID" value="RPB12185.1"/>
    <property type="molecule type" value="Genomic_DNA"/>
</dbReference>
<organism evidence="1 2">
    <name type="scientific">Morchella conica CCBAS932</name>
    <dbReference type="NCBI Taxonomy" id="1392247"/>
    <lineage>
        <taxon>Eukaryota</taxon>
        <taxon>Fungi</taxon>
        <taxon>Dikarya</taxon>
        <taxon>Ascomycota</taxon>
        <taxon>Pezizomycotina</taxon>
        <taxon>Pezizomycetes</taxon>
        <taxon>Pezizales</taxon>
        <taxon>Morchellaceae</taxon>
        <taxon>Morchella</taxon>
    </lineage>
</organism>
<dbReference type="InParanoid" id="A0A3N4L2I2"/>
<gene>
    <name evidence="1" type="ORF">P167DRAFT_536038</name>
</gene>
<reference evidence="1 2" key="1">
    <citation type="journal article" date="2018" name="Nat. Ecol. Evol.">
        <title>Pezizomycetes genomes reveal the molecular basis of ectomycorrhizal truffle lifestyle.</title>
        <authorList>
            <person name="Murat C."/>
            <person name="Payen T."/>
            <person name="Noel B."/>
            <person name="Kuo A."/>
            <person name="Morin E."/>
            <person name="Chen J."/>
            <person name="Kohler A."/>
            <person name="Krizsan K."/>
            <person name="Balestrini R."/>
            <person name="Da Silva C."/>
            <person name="Montanini B."/>
            <person name="Hainaut M."/>
            <person name="Levati E."/>
            <person name="Barry K.W."/>
            <person name="Belfiori B."/>
            <person name="Cichocki N."/>
            <person name="Clum A."/>
            <person name="Dockter R.B."/>
            <person name="Fauchery L."/>
            <person name="Guy J."/>
            <person name="Iotti M."/>
            <person name="Le Tacon F."/>
            <person name="Lindquist E.A."/>
            <person name="Lipzen A."/>
            <person name="Malagnac F."/>
            <person name="Mello A."/>
            <person name="Molinier V."/>
            <person name="Miyauchi S."/>
            <person name="Poulain J."/>
            <person name="Riccioni C."/>
            <person name="Rubini A."/>
            <person name="Sitrit Y."/>
            <person name="Splivallo R."/>
            <person name="Traeger S."/>
            <person name="Wang M."/>
            <person name="Zifcakova L."/>
            <person name="Wipf D."/>
            <person name="Zambonelli A."/>
            <person name="Paolocci F."/>
            <person name="Nowrousian M."/>
            <person name="Ottonello S."/>
            <person name="Baldrian P."/>
            <person name="Spatafora J.W."/>
            <person name="Henrissat B."/>
            <person name="Nagy L.G."/>
            <person name="Aury J.M."/>
            <person name="Wincker P."/>
            <person name="Grigoriev I.V."/>
            <person name="Bonfante P."/>
            <person name="Martin F.M."/>
        </authorList>
    </citation>
    <scope>NUCLEOTIDE SEQUENCE [LARGE SCALE GENOMIC DNA]</scope>
    <source>
        <strain evidence="1 2">CCBAS932</strain>
    </source>
</reference>
<keyword evidence="2" id="KW-1185">Reference proteome</keyword>
<evidence type="ECO:0000313" key="1">
    <source>
        <dbReference type="EMBL" id="RPB12185.1"/>
    </source>
</evidence>
<protein>
    <submittedName>
        <fullName evidence="1">Uncharacterized protein</fullName>
    </submittedName>
</protein>
<dbReference type="AlphaFoldDB" id="A0A3N4L2I2"/>
<sequence length="71" mass="8187">MRCYLPVCLVVGLNWQSSQNVGPDSILGARALRRFNPLLEHRSLARQLTAGIKDLIPRGRPKREQWGYYLH</sequence>
<proteinExistence type="predicted"/>
<evidence type="ECO:0000313" key="2">
    <source>
        <dbReference type="Proteomes" id="UP000277580"/>
    </source>
</evidence>
<accession>A0A3N4L2I2</accession>
<dbReference type="Proteomes" id="UP000277580">
    <property type="component" value="Unassembled WGS sequence"/>
</dbReference>